<feature type="region of interest" description="Disordered" evidence="1">
    <location>
        <begin position="288"/>
        <end position="321"/>
    </location>
</feature>
<reference evidence="3 4" key="1">
    <citation type="submission" date="2016-06" db="EMBL/GenBank/DDBJ databases">
        <title>Domibacillus iocasae genome sequencing.</title>
        <authorList>
            <person name="Verma A."/>
            <person name="Pal Y."/>
            <person name="Ojha A.K."/>
            <person name="Krishnamurthi S."/>
        </authorList>
    </citation>
    <scope>NUCLEOTIDE SEQUENCE [LARGE SCALE GENOMIC DNA]</scope>
    <source>
        <strain evidence="3 4">DSM 29979</strain>
    </source>
</reference>
<gene>
    <name evidence="3" type="ORF">BA724_03265</name>
</gene>
<feature type="compositionally biased region" description="Polar residues" evidence="1">
    <location>
        <begin position="186"/>
        <end position="205"/>
    </location>
</feature>
<feature type="compositionally biased region" description="Low complexity" evidence="1">
    <location>
        <begin position="124"/>
        <end position="153"/>
    </location>
</feature>
<evidence type="ECO:0000259" key="2">
    <source>
        <dbReference type="Pfam" id="PF04492"/>
    </source>
</evidence>
<comment type="caution">
    <text evidence="3">The sequence shown here is derived from an EMBL/GenBank/DDBJ whole genome shotgun (WGS) entry which is preliminary data.</text>
</comment>
<accession>A0A1E7DRY7</accession>
<evidence type="ECO:0000256" key="1">
    <source>
        <dbReference type="SAM" id="MobiDB-lite"/>
    </source>
</evidence>
<dbReference type="Gene3D" id="1.10.10.10">
    <property type="entry name" value="Winged helix-like DNA-binding domain superfamily/Winged helix DNA-binding domain"/>
    <property type="match status" value="1"/>
</dbReference>
<evidence type="ECO:0000313" key="3">
    <source>
        <dbReference type="EMBL" id="OES45837.1"/>
    </source>
</evidence>
<dbReference type="GO" id="GO:0006260">
    <property type="term" value="P:DNA replication"/>
    <property type="evidence" value="ECO:0007669"/>
    <property type="project" value="InterPro"/>
</dbReference>
<dbReference type="Proteomes" id="UP000095658">
    <property type="component" value="Unassembled WGS sequence"/>
</dbReference>
<name>A0A1E7DRY7_9BACI</name>
<dbReference type="EMBL" id="MAMP01000012">
    <property type="protein sequence ID" value="OES45837.1"/>
    <property type="molecule type" value="Genomic_DNA"/>
</dbReference>
<dbReference type="Pfam" id="PF04492">
    <property type="entry name" value="Phage_rep_O"/>
    <property type="match status" value="1"/>
</dbReference>
<feature type="region of interest" description="Disordered" evidence="1">
    <location>
        <begin position="109"/>
        <end position="205"/>
    </location>
</feature>
<keyword evidence="4" id="KW-1185">Reference proteome</keyword>
<dbReference type="InterPro" id="IPR036388">
    <property type="entry name" value="WH-like_DNA-bd_sf"/>
</dbReference>
<dbReference type="NCBIfam" id="TIGR01610">
    <property type="entry name" value="phage_O_Nterm"/>
    <property type="match status" value="1"/>
</dbReference>
<proteinExistence type="predicted"/>
<dbReference type="InterPro" id="IPR006497">
    <property type="entry name" value="Phage_lambda_VrpO_N"/>
</dbReference>
<dbReference type="STRING" id="1714016.BA724_03265"/>
<evidence type="ECO:0000313" key="4">
    <source>
        <dbReference type="Proteomes" id="UP000095658"/>
    </source>
</evidence>
<dbReference type="OrthoDB" id="1821976at2"/>
<organism evidence="3 4">
    <name type="scientific">Domibacillus iocasae</name>
    <dbReference type="NCBI Taxonomy" id="1714016"/>
    <lineage>
        <taxon>Bacteria</taxon>
        <taxon>Bacillati</taxon>
        <taxon>Bacillota</taxon>
        <taxon>Bacilli</taxon>
        <taxon>Bacillales</taxon>
        <taxon>Bacillaceae</taxon>
        <taxon>Domibacillus</taxon>
    </lineage>
</organism>
<dbReference type="AlphaFoldDB" id="A0A1E7DRY7"/>
<feature type="domain" description="Bacteriophage lambda Replication protein O N-terminal" evidence="2">
    <location>
        <begin position="4"/>
        <end position="103"/>
    </location>
</feature>
<protein>
    <recommendedName>
        <fullName evidence="2">Bacteriophage lambda Replication protein O N-terminal domain-containing protein</fullName>
    </recommendedName>
</protein>
<sequence>MADVQLEHGYTKIANEILDVIQHFQFTQNQYKLLMALWRNTYGWNRKECEFSLSYIESVTHLERKRVSEALKTLIQNKVILEMNPGSTTKTKIVSFNKNYEEWTVKNYKGSGVLPTSGQDDTSGEMPPSSSGEMPPSSSGEMPPSSSGEIPPSASGQSATHKRKIKNNIKYNTAANNAHEEPTGGVPTTENAQLSTGSVGQIPGNSSNAYMQIRDRYMTLANIGGFDVNTKDRNYILELIAHDIDVNKTLEWLEQIFAEYHPKHSRDKINSFGYCLPILLDRHIENQEKERNPHGETGTTPIHQYRGRNGGSASKGKSKEQLFRDIEAARNAWGG</sequence>
<dbReference type="RefSeq" id="WP_069937834.1">
    <property type="nucleotide sequence ID" value="NZ_MAMP01000012.1"/>
</dbReference>